<accession>A0AAN8Q1H1</accession>
<evidence type="ECO:0008006" key="4">
    <source>
        <dbReference type="Google" id="ProtNLM"/>
    </source>
</evidence>
<proteinExistence type="predicted"/>
<gene>
    <name evidence="2" type="ORF">SNE40_004048</name>
</gene>
<sequence>MKSAVLVCCVLVLTFYSQSEATSCLQCSPDVVCEALPSYCQAGRATCGCCDVCRGKLGEKCTALSVPCESHLICIDDNGQQAANWWDYGFKGTCRAATKDPRCQ</sequence>
<reference evidence="2 3" key="1">
    <citation type="submission" date="2024-01" db="EMBL/GenBank/DDBJ databases">
        <title>The genome of the rayed Mediterranean limpet Patella caerulea (Linnaeus, 1758).</title>
        <authorList>
            <person name="Anh-Thu Weber A."/>
            <person name="Halstead-Nussloch G."/>
        </authorList>
    </citation>
    <scope>NUCLEOTIDE SEQUENCE [LARGE SCALE GENOMIC DNA]</scope>
    <source>
        <strain evidence="2">AATW-2023a</strain>
        <tissue evidence="2">Whole specimen</tissue>
    </source>
</reference>
<keyword evidence="1" id="KW-0732">Signal</keyword>
<keyword evidence="3" id="KW-1185">Reference proteome</keyword>
<dbReference type="SUPFAM" id="SSF57184">
    <property type="entry name" value="Growth factor receptor domain"/>
    <property type="match status" value="1"/>
</dbReference>
<feature type="chain" id="PRO_5042914087" description="IGFBP N-terminal domain-containing protein" evidence="1">
    <location>
        <begin position="22"/>
        <end position="104"/>
    </location>
</feature>
<dbReference type="AlphaFoldDB" id="A0AAN8Q1H1"/>
<dbReference type="InterPro" id="IPR009030">
    <property type="entry name" value="Growth_fac_rcpt_cys_sf"/>
</dbReference>
<evidence type="ECO:0000313" key="3">
    <source>
        <dbReference type="Proteomes" id="UP001347796"/>
    </source>
</evidence>
<name>A0AAN8Q1H1_PATCE</name>
<dbReference type="Proteomes" id="UP001347796">
    <property type="component" value="Unassembled WGS sequence"/>
</dbReference>
<comment type="caution">
    <text evidence="2">The sequence shown here is derived from an EMBL/GenBank/DDBJ whole genome shotgun (WGS) entry which is preliminary data.</text>
</comment>
<dbReference type="EMBL" id="JAZGQO010000002">
    <property type="protein sequence ID" value="KAK6192604.1"/>
    <property type="molecule type" value="Genomic_DNA"/>
</dbReference>
<feature type="signal peptide" evidence="1">
    <location>
        <begin position="1"/>
        <end position="21"/>
    </location>
</feature>
<organism evidence="2 3">
    <name type="scientific">Patella caerulea</name>
    <name type="common">Rayed Mediterranean limpet</name>
    <dbReference type="NCBI Taxonomy" id="87958"/>
    <lineage>
        <taxon>Eukaryota</taxon>
        <taxon>Metazoa</taxon>
        <taxon>Spiralia</taxon>
        <taxon>Lophotrochozoa</taxon>
        <taxon>Mollusca</taxon>
        <taxon>Gastropoda</taxon>
        <taxon>Patellogastropoda</taxon>
        <taxon>Patelloidea</taxon>
        <taxon>Patellidae</taxon>
        <taxon>Patella</taxon>
    </lineage>
</organism>
<evidence type="ECO:0000256" key="1">
    <source>
        <dbReference type="SAM" id="SignalP"/>
    </source>
</evidence>
<protein>
    <recommendedName>
        <fullName evidence="4">IGFBP N-terminal domain-containing protein</fullName>
    </recommendedName>
</protein>
<evidence type="ECO:0000313" key="2">
    <source>
        <dbReference type="EMBL" id="KAK6192604.1"/>
    </source>
</evidence>